<dbReference type="InterPro" id="IPR036291">
    <property type="entry name" value="NAD(P)-bd_dom_sf"/>
</dbReference>
<evidence type="ECO:0000256" key="3">
    <source>
        <dbReference type="ARBA" id="ARBA00007870"/>
    </source>
</evidence>
<dbReference type="NCBIfam" id="TIGR00745">
    <property type="entry name" value="apbA_panE"/>
    <property type="match status" value="1"/>
</dbReference>
<dbReference type="InterPro" id="IPR013332">
    <property type="entry name" value="KPR_N"/>
</dbReference>
<protein>
    <recommendedName>
        <fullName evidence="5 11">2-dehydropantoate 2-reductase</fullName>
        <ecNumber evidence="4 11">1.1.1.169</ecNumber>
    </recommendedName>
    <alternativeName>
        <fullName evidence="9 11">Ketopantoate reductase</fullName>
    </alternativeName>
</protein>
<keyword evidence="15" id="KW-1185">Reference proteome</keyword>
<comment type="catalytic activity">
    <reaction evidence="10 11">
        <text>(R)-pantoate + NADP(+) = 2-dehydropantoate + NADPH + H(+)</text>
        <dbReference type="Rhea" id="RHEA:16233"/>
        <dbReference type="ChEBI" id="CHEBI:11561"/>
        <dbReference type="ChEBI" id="CHEBI:15378"/>
        <dbReference type="ChEBI" id="CHEBI:15980"/>
        <dbReference type="ChEBI" id="CHEBI:57783"/>
        <dbReference type="ChEBI" id="CHEBI:58349"/>
        <dbReference type="EC" id="1.1.1.169"/>
    </reaction>
</comment>
<dbReference type="InterPro" id="IPR003710">
    <property type="entry name" value="ApbA"/>
</dbReference>
<dbReference type="SUPFAM" id="SSF48179">
    <property type="entry name" value="6-phosphogluconate dehydrogenase C-terminal domain-like"/>
    <property type="match status" value="1"/>
</dbReference>
<evidence type="ECO:0000256" key="9">
    <source>
        <dbReference type="ARBA" id="ARBA00032024"/>
    </source>
</evidence>
<dbReference type="PANTHER" id="PTHR43765:SF2">
    <property type="entry name" value="2-DEHYDROPANTOATE 2-REDUCTASE"/>
    <property type="match status" value="1"/>
</dbReference>
<dbReference type="InterPro" id="IPR013752">
    <property type="entry name" value="KPA_reductase"/>
</dbReference>
<dbReference type="Gene3D" id="3.40.50.720">
    <property type="entry name" value="NAD(P)-binding Rossmann-like Domain"/>
    <property type="match status" value="1"/>
</dbReference>
<dbReference type="GO" id="GO:0008677">
    <property type="term" value="F:2-dehydropantoate 2-reductase activity"/>
    <property type="evidence" value="ECO:0007669"/>
    <property type="project" value="UniProtKB-EC"/>
</dbReference>
<dbReference type="AlphaFoldDB" id="A0A0C1PQV7"/>
<evidence type="ECO:0000313" key="15">
    <source>
        <dbReference type="Proteomes" id="UP000031397"/>
    </source>
</evidence>
<comment type="similarity">
    <text evidence="3 11">Belongs to the ketopantoate reductase family.</text>
</comment>
<evidence type="ECO:0000256" key="2">
    <source>
        <dbReference type="ARBA" id="ARBA00004994"/>
    </source>
</evidence>
<dbReference type="Pfam" id="PF02558">
    <property type="entry name" value="ApbA"/>
    <property type="match status" value="1"/>
</dbReference>
<evidence type="ECO:0000256" key="6">
    <source>
        <dbReference type="ARBA" id="ARBA00022655"/>
    </source>
</evidence>
<dbReference type="GO" id="GO:0005737">
    <property type="term" value="C:cytoplasm"/>
    <property type="evidence" value="ECO:0007669"/>
    <property type="project" value="TreeGrafter"/>
</dbReference>
<dbReference type="Proteomes" id="UP000031397">
    <property type="component" value="Unassembled WGS sequence"/>
</dbReference>
<keyword evidence="7 11" id="KW-0521">NADP</keyword>
<name>A0A0C1PQV7_9LACO</name>
<dbReference type="PANTHER" id="PTHR43765">
    <property type="entry name" value="2-DEHYDROPANTOATE 2-REDUCTASE-RELATED"/>
    <property type="match status" value="1"/>
</dbReference>
<feature type="domain" description="Ketopantoate reductase N-terminal" evidence="12">
    <location>
        <begin position="3"/>
        <end position="142"/>
    </location>
</feature>
<dbReference type="OrthoDB" id="9800163at2"/>
<dbReference type="InterPro" id="IPR013328">
    <property type="entry name" value="6PGD_dom2"/>
</dbReference>
<evidence type="ECO:0000256" key="1">
    <source>
        <dbReference type="ARBA" id="ARBA00002919"/>
    </source>
</evidence>
<proteinExistence type="inferred from homology"/>
<evidence type="ECO:0000256" key="4">
    <source>
        <dbReference type="ARBA" id="ARBA00013014"/>
    </source>
</evidence>
<keyword evidence="8 11" id="KW-0560">Oxidoreductase</keyword>
<dbReference type="EMBL" id="JOJZ01000009">
    <property type="protein sequence ID" value="KID42256.1"/>
    <property type="molecule type" value="Genomic_DNA"/>
</dbReference>
<evidence type="ECO:0000259" key="12">
    <source>
        <dbReference type="Pfam" id="PF02558"/>
    </source>
</evidence>
<evidence type="ECO:0000313" key="14">
    <source>
        <dbReference type="EMBL" id="KID42256.1"/>
    </source>
</evidence>
<keyword evidence="6 11" id="KW-0566">Pantothenate biosynthesis</keyword>
<dbReference type="RefSeq" id="WP_039143212.1">
    <property type="nucleotide sequence ID" value="NZ_JOJZ01000009.1"/>
</dbReference>
<evidence type="ECO:0000256" key="7">
    <source>
        <dbReference type="ARBA" id="ARBA00022857"/>
    </source>
</evidence>
<dbReference type="Gene3D" id="1.10.1040.10">
    <property type="entry name" value="N-(1-d-carboxylethyl)-l-norvaline Dehydrogenase, domain 2"/>
    <property type="match status" value="1"/>
</dbReference>
<dbReference type="InterPro" id="IPR008927">
    <property type="entry name" value="6-PGluconate_DH-like_C_sf"/>
</dbReference>
<dbReference type="GeneID" id="74912888"/>
<reference evidence="14 15" key="1">
    <citation type="submission" date="2014-06" db="EMBL/GenBank/DDBJ databases">
        <title>Functional and comparative genomic analyses of the Drosophila gut microbiota identify candidate symbiosis factors.</title>
        <authorList>
            <person name="Newell P.D."/>
            <person name="Chaston J.M."/>
            <person name="Douglas A.E."/>
        </authorList>
    </citation>
    <scope>NUCLEOTIDE SEQUENCE [LARGE SCALE GENOMIC DNA]</scope>
    <source>
        <strain evidence="14 15">DmCS_002</strain>
    </source>
</reference>
<evidence type="ECO:0000256" key="5">
    <source>
        <dbReference type="ARBA" id="ARBA00019465"/>
    </source>
</evidence>
<comment type="pathway">
    <text evidence="2 11">Cofactor biosynthesis; (R)-pantothenate biosynthesis; (R)-pantoate from 3-methyl-2-oxobutanoate: step 2/2.</text>
</comment>
<organism evidence="14 15">
    <name type="scientific">Fructilactobacillus fructivorans</name>
    <dbReference type="NCBI Taxonomy" id="1614"/>
    <lineage>
        <taxon>Bacteria</taxon>
        <taxon>Bacillati</taxon>
        <taxon>Bacillota</taxon>
        <taxon>Bacilli</taxon>
        <taxon>Lactobacillales</taxon>
        <taxon>Lactobacillaceae</taxon>
        <taxon>Fructilactobacillus</taxon>
    </lineage>
</organism>
<comment type="function">
    <text evidence="1 11">Catalyzes the NADPH-dependent reduction of ketopantoate into pantoic acid.</text>
</comment>
<dbReference type="InterPro" id="IPR050838">
    <property type="entry name" value="Ketopantoate_reductase"/>
</dbReference>
<dbReference type="PATRIC" id="fig|1614.7.peg.175"/>
<gene>
    <name evidence="14" type="ORF">LfDm3_0185</name>
</gene>
<dbReference type="UniPathway" id="UPA00028">
    <property type="reaction ID" value="UER00004"/>
</dbReference>
<evidence type="ECO:0000259" key="13">
    <source>
        <dbReference type="Pfam" id="PF08546"/>
    </source>
</evidence>
<dbReference type="Pfam" id="PF08546">
    <property type="entry name" value="ApbA_C"/>
    <property type="match status" value="1"/>
</dbReference>
<sequence>MKIAIYGAGSLGTIIGAYLTKAYGKDHVDLIADNPQHIKDLNEKGATVTGTANFTVPVSAKTPDELKPNEYDLVLLLTKQTHNDEVLPKVKEVLKLDGTLVSLQNGVPEIAVSKVIDPKNIVAGSVEFGGTQLNHNESELTTAQPAFENAAFQIGELDGKDTDRIKQVQAVLNHVGGTAVSDNLLGTKWSKLLVNSSFSGLSAASDATFGQIADSEIGLKAALNIVNEGLKVGHADGVKFAKMGNHDLSSLSMDHRNDEPGQLAYLRSAMANSKNLKASMLQDLEKGHKTEVHDINGVIADTGKKYGIKTPFNDLIIKIVSNAQDTDKLPQFDDTMAQFQKLLDNK</sequence>
<dbReference type="EC" id="1.1.1.169" evidence="4 11"/>
<dbReference type="GO" id="GO:0015940">
    <property type="term" value="P:pantothenate biosynthetic process"/>
    <property type="evidence" value="ECO:0007669"/>
    <property type="project" value="UniProtKB-UniPathway"/>
</dbReference>
<dbReference type="SUPFAM" id="SSF51735">
    <property type="entry name" value="NAD(P)-binding Rossmann-fold domains"/>
    <property type="match status" value="1"/>
</dbReference>
<evidence type="ECO:0000256" key="10">
    <source>
        <dbReference type="ARBA" id="ARBA00048793"/>
    </source>
</evidence>
<comment type="caution">
    <text evidence="14">The sequence shown here is derived from an EMBL/GenBank/DDBJ whole genome shotgun (WGS) entry which is preliminary data.</text>
</comment>
<feature type="domain" description="Ketopantoate reductase C-terminal" evidence="13">
    <location>
        <begin position="183"/>
        <end position="322"/>
    </location>
</feature>
<evidence type="ECO:0000256" key="8">
    <source>
        <dbReference type="ARBA" id="ARBA00023002"/>
    </source>
</evidence>
<dbReference type="GO" id="GO:0050661">
    <property type="term" value="F:NADP binding"/>
    <property type="evidence" value="ECO:0007669"/>
    <property type="project" value="TreeGrafter"/>
</dbReference>
<accession>A0A0C1PQV7</accession>
<evidence type="ECO:0000256" key="11">
    <source>
        <dbReference type="RuleBase" id="RU362068"/>
    </source>
</evidence>